<accession>A0A926QLF4</accession>
<keyword evidence="4" id="KW-1185">Reference proteome</keyword>
<comment type="caution">
    <text evidence="3">The sequence shown here is derived from an EMBL/GenBank/DDBJ whole genome shotgun (WGS) entry which is preliminary data.</text>
</comment>
<proteinExistence type="predicted"/>
<dbReference type="Pfam" id="PF00534">
    <property type="entry name" value="Glycos_transf_1"/>
    <property type="match status" value="1"/>
</dbReference>
<sequence length="376" mass="41826">MHILIVAPEQIPVPPVLGGSVEICIYSIARKLAKHHQVTVISRRHPAYSHATRRGSLTIMRVPAGSKSTYLKAVLSVINGKSFDWIQVDNRPQYASGIKKHFPNTPVSLFLHSLTFVKPPYASRATTSRHLLNVDWVIANSSSLTRELSALFPKQRHKIHTIHLGTDVSRFRPVSAKTKERLRKQYRLSKGFHVLYAGRLIKRKGIPLLIKAVHLARKEVPEVKLLIAGGEQHKGFTSNLRKYAARLGVPARFLGNIPHRSIHKVYGLADCFVCPSQGHEAFGLVNVEAMASGLPVIASANGGINEVIRDGRNGVLIQAYRSPRPFAESIVAVARRKDWASSLAKQARIDAENQFSWQATARSLADFYKFKLGARK</sequence>
<dbReference type="InterPro" id="IPR028098">
    <property type="entry name" value="Glyco_trans_4-like_N"/>
</dbReference>
<dbReference type="RefSeq" id="WP_188177336.1">
    <property type="nucleotide sequence ID" value="NZ_JACVVD010000011.1"/>
</dbReference>
<name>A0A926QLF4_9BACL</name>
<dbReference type="EMBL" id="JACVVD010000011">
    <property type="protein sequence ID" value="MBD0383560.1"/>
    <property type="molecule type" value="Genomic_DNA"/>
</dbReference>
<dbReference type="GO" id="GO:0016757">
    <property type="term" value="F:glycosyltransferase activity"/>
    <property type="evidence" value="ECO:0007669"/>
    <property type="project" value="InterPro"/>
</dbReference>
<dbReference type="AlphaFoldDB" id="A0A926QLF4"/>
<dbReference type="Proteomes" id="UP000650466">
    <property type="component" value="Unassembled WGS sequence"/>
</dbReference>
<evidence type="ECO:0000313" key="3">
    <source>
        <dbReference type="EMBL" id="MBD0383560.1"/>
    </source>
</evidence>
<feature type="domain" description="Glycosyltransferase subfamily 4-like N-terminal" evidence="2">
    <location>
        <begin position="21"/>
        <end position="170"/>
    </location>
</feature>
<dbReference type="Gene3D" id="3.40.50.2000">
    <property type="entry name" value="Glycogen Phosphorylase B"/>
    <property type="match status" value="2"/>
</dbReference>
<dbReference type="CDD" id="cd03801">
    <property type="entry name" value="GT4_PimA-like"/>
    <property type="match status" value="1"/>
</dbReference>
<protein>
    <submittedName>
        <fullName evidence="3">Glycosyltransferase family 4 protein</fullName>
    </submittedName>
</protein>
<evidence type="ECO:0000313" key="4">
    <source>
        <dbReference type="Proteomes" id="UP000650466"/>
    </source>
</evidence>
<organism evidence="3 4">
    <name type="scientific">Paenibacillus sedimenti</name>
    <dbReference type="NCBI Taxonomy" id="2770274"/>
    <lineage>
        <taxon>Bacteria</taxon>
        <taxon>Bacillati</taxon>
        <taxon>Bacillota</taxon>
        <taxon>Bacilli</taxon>
        <taxon>Bacillales</taxon>
        <taxon>Paenibacillaceae</taxon>
        <taxon>Paenibacillus</taxon>
    </lineage>
</organism>
<evidence type="ECO:0000259" key="2">
    <source>
        <dbReference type="Pfam" id="PF13439"/>
    </source>
</evidence>
<dbReference type="InterPro" id="IPR001296">
    <property type="entry name" value="Glyco_trans_1"/>
</dbReference>
<reference evidence="3" key="1">
    <citation type="submission" date="2020-09" db="EMBL/GenBank/DDBJ databases">
        <title>Draft Genome Sequence of Paenibacillus sp. WST5.</title>
        <authorList>
            <person name="Bao Z."/>
        </authorList>
    </citation>
    <scope>NUCLEOTIDE SEQUENCE</scope>
    <source>
        <strain evidence="3">WST5</strain>
    </source>
</reference>
<gene>
    <name evidence="3" type="ORF">ICC18_25985</name>
</gene>
<dbReference type="PANTHER" id="PTHR12526">
    <property type="entry name" value="GLYCOSYLTRANSFERASE"/>
    <property type="match status" value="1"/>
</dbReference>
<feature type="domain" description="Glycosyl transferase family 1" evidence="1">
    <location>
        <begin position="179"/>
        <end position="348"/>
    </location>
</feature>
<dbReference type="SUPFAM" id="SSF53756">
    <property type="entry name" value="UDP-Glycosyltransferase/glycogen phosphorylase"/>
    <property type="match status" value="1"/>
</dbReference>
<evidence type="ECO:0000259" key="1">
    <source>
        <dbReference type="Pfam" id="PF00534"/>
    </source>
</evidence>
<dbReference type="Pfam" id="PF13439">
    <property type="entry name" value="Glyco_transf_4"/>
    <property type="match status" value="1"/>
</dbReference>